<evidence type="ECO:0000256" key="1">
    <source>
        <dbReference type="SAM" id="SignalP"/>
    </source>
</evidence>
<evidence type="ECO:0000313" key="3">
    <source>
        <dbReference type="EMBL" id="QYR52131.1"/>
    </source>
</evidence>
<dbReference type="Proteomes" id="UP000824755">
    <property type="component" value="Chromosome"/>
</dbReference>
<proteinExistence type="predicted"/>
<gene>
    <name evidence="3" type="ORF">H8L67_05775</name>
</gene>
<dbReference type="PANTHER" id="PTHR19328">
    <property type="entry name" value="HEDGEHOG-INTERACTING PROTEIN"/>
    <property type="match status" value="1"/>
</dbReference>
<evidence type="ECO:0000313" key="4">
    <source>
        <dbReference type="Proteomes" id="UP000824755"/>
    </source>
</evidence>
<feature type="chain" id="PRO_5046759624" evidence="1">
    <location>
        <begin position="22"/>
        <end position="390"/>
    </location>
</feature>
<dbReference type="InterPro" id="IPR011042">
    <property type="entry name" value="6-blade_b-propeller_TolB-like"/>
</dbReference>
<keyword evidence="1" id="KW-0732">Signal</keyword>
<sequence length="390" mass="42332">MKTTRHQLTALPLAAAAILFAACQNGTAGNPGQNDAKRDAAGAPKAMNLKRTELARFNEPWAMTFLPDGRLLVTEKKGNLRLFDPVTGKTGNISGTPSVAYGGQGGLGDIALHPDYANNRMVYLSFAESGGNGTQGAAIMRAKLALDDQGNGQLSDGEVIWRQVPKVEGEGHYSHRIVFATDGKMFVTSGERQKFFPAQDMKANLGKVLRLNDDGTSPADNPFFAQGGVATQIWSLGHRNLLGLAFNPADGKLYEHEMGPRGGDEFNVIERGKNYGYPEVSDGDHYSGKSIPDHKTRPEFRAPLMTWTPVISPSSLMFYTGKRIPQWTGDALISGLSSEALIRVKIENGHAREVERIDMGERIRDVVQAPDESVWALEDGSNAKLLRLAP</sequence>
<feature type="domain" description="Glucose/Sorbosone dehydrogenase" evidence="2">
    <location>
        <begin position="57"/>
        <end position="387"/>
    </location>
</feature>
<name>A0ABX8WMU1_9GAMM</name>
<dbReference type="PROSITE" id="PS51257">
    <property type="entry name" value="PROKAR_LIPOPROTEIN"/>
    <property type="match status" value="1"/>
</dbReference>
<dbReference type="Gene3D" id="2.120.10.30">
    <property type="entry name" value="TolB, C-terminal domain"/>
    <property type="match status" value="1"/>
</dbReference>
<reference evidence="3 4" key="1">
    <citation type="submission" date="2021-08" db="EMBL/GenBank/DDBJ databases">
        <title>Lysobacter sp. strain CJ11 Genome sequencing and assembly.</title>
        <authorList>
            <person name="Kim I."/>
        </authorList>
    </citation>
    <scope>NUCLEOTIDE SEQUENCE [LARGE SCALE GENOMIC DNA]</scope>
    <source>
        <strain evidence="3 4">CJ11</strain>
    </source>
</reference>
<evidence type="ECO:0000259" key="2">
    <source>
        <dbReference type="Pfam" id="PF07995"/>
    </source>
</evidence>
<accession>A0ABX8WMU1</accession>
<feature type="signal peptide" evidence="1">
    <location>
        <begin position="1"/>
        <end position="21"/>
    </location>
</feature>
<dbReference type="SUPFAM" id="SSF50952">
    <property type="entry name" value="Soluble quinoprotein glucose dehydrogenase"/>
    <property type="match status" value="1"/>
</dbReference>
<protein>
    <submittedName>
        <fullName evidence="3">PQQ-dependent sugar dehydrogenase</fullName>
    </submittedName>
</protein>
<dbReference type="PANTHER" id="PTHR19328:SF75">
    <property type="entry name" value="ALDOSE SUGAR DEHYDROGENASE YLII"/>
    <property type="match status" value="1"/>
</dbReference>
<dbReference type="Pfam" id="PF07995">
    <property type="entry name" value="GSDH"/>
    <property type="match status" value="1"/>
</dbReference>
<dbReference type="InterPro" id="IPR012938">
    <property type="entry name" value="Glc/Sorbosone_DH"/>
</dbReference>
<dbReference type="InterPro" id="IPR011041">
    <property type="entry name" value="Quinoprot_gluc/sorb_DH_b-prop"/>
</dbReference>
<dbReference type="EMBL" id="CP080544">
    <property type="protein sequence ID" value="QYR52131.1"/>
    <property type="molecule type" value="Genomic_DNA"/>
</dbReference>
<organism evidence="3 4">
    <name type="scientific">Lysobacter soyae</name>
    <dbReference type="NCBI Taxonomy" id="2764185"/>
    <lineage>
        <taxon>Bacteria</taxon>
        <taxon>Pseudomonadati</taxon>
        <taxon>Pseudomonadota</taxon>
        <taxon>Gammaproteobacteria</taxon>
        <taxon>Lysobacterales</taxon>
        <taxon>Lysobacteraceae</taxon>
        <taxon>Lysobacter</taxon>
    </lineage>
</organism>
<keyword evidence="4" id="KW-1185">Reference proteome</keyword>
<dbReference type="RefSeq" id="WP_220378919.1">
    <property type="nucleotide sequence ID" value="NZ_CP080544.1"/>
</dbReference>